<name>A0A165Y9G0_9AGAM</name>
<accession>A0A165Y9G0</accession>
<keyword evidence="2" id="KW-1185">Reference proteome</keyword>
<dbReference type="EMBL" id="KV428274">
    <property type="protein sequence ID" value="KZT33018.1"/>
    <property type="molecule type" value="Genomic_DNA"/>
</dbReference>
<gene>
    <name evidence="1" type="ORF">SISSUDRAFT_1037352</name>
</gene>
<evidence type="ECO:0000313" key="1">
    <source>
        <dbReference type="EMBL" id="KZT33018.1"/>
    </source>
</evidence>
<evidence type="ECO:0000313" key="2">
    <source>
        <dbReference type="Proteomes" id="UP000076798"/>
    </source>
</evidence>
<organism evidence="1 2">
    <name type="scientific">Sistotremastrum suecicum HHB10207 ss-3</name>
    <dbReference type="NCBI Taxonomy" id="1314776"/>
    <lineage>
        <taxon>Eukaryota</taxon>
        <taxon>Fungi</taxon>
        <taxon>Dikarya</taxon>
        <taxon>Basidiomycota</taxon>
        <taxon>Agaricomycotina</taxon>
        <taxon>Agaricomycetes</taxon>
        <taxon>Sistotremastrales</taxon>
        <taxon>Sistotremastraceae</taxon>
        <taxon>Sistotremastrum</taxon>
    </lineage>
</organism>
<reference evidence="1 2" key="1">
    <citation type="journal article" date="2016" name="Mol. Biol. Evol.">
        <title>Comparative Genomics of Early-Diverging Mushroom-Forming Fungi Provides Insights into the Origins of Lignocellulose Decay Capabilities.</title>
        <authorList>
            <person name="Nagy L.G."/>
            <person name="Riley R."/>
            <person name="Tritt A."/>
            <person name="Adam C."/>
            <person name="Daum C."/>
            <person name="Floudas D."/>
            <person name="Sun H."/>
            <person name="Yadav J.S."/>
            <person name="Pangilinan J."/>
            <person name="Larsson K.H."/>
            <person name="Matsuura K."/>
            <person name="Barry K."/>
            <person name="Labutti K."/>
            <person name="Kuo R."/>
            <person name="Ohm R.A."/>
            <person name="Bhattacharya S.S."/>
            <person name="Shirouzu T."/>
            <person name="Yoshinaga Y."/>
            <person name="Martin F.M."/>
            <person name="Grigoriev I.V."/>
            <person name="Hibbett D.S."/>
        </authorList>
    </citation>
    <scope>NUCLEOTIDE SEQUENCE [LARGE SCALE GENOMIC DNA]</scope>
    <source>
        <strain evidence="1 2">HHB10207 ss-3</strain>
    </source>
</reference>
<dbReference type="AlphaFoldDB" id="A0A165Y9G0"/>
<sequence>MNLDIWRTSDDNDLLFVPGRSSSVDVTQCLLPRVPVVQSDRGQPRPRFRNTRHSAQNGYELRRENFWRGDSQRFSPSEAETMPSNKQCLRKQDVFEMICQKKARQLTATVVSTWLRVYFWAFWAPIFVHSPELERFWFDNATCIAGEATIAFLENTEFPAQYPLDENPDATVDIFLLELLAEQWITLMTTMNGWRFEREDDVEGLHRLISRIPYLKNGTATRVTRLFKPMFEDEESGYAHGYRMDVVHAFGFTSTNPVLTFSYCRQHASHLQPWYLNIILPHPEPDVDTYDHQYLDMLQPYVEHILHNRPRLLDHQLRMDVGVRFSRGCLSWYDRLLHQNMPYLLEVEMEEDTLTQRRI</sequence>
<dbReference type="Proteomes" id="UP000076798">
    <property type="component" value="Unassembled WGS sequence"/>
</dbReference>
<protein>
    <submittedName>
        <fullName evidence="1">Uncharacterized protein</fullName>
    </submittedName>
</protein>
<proteinExistence type="predicted"/>